<feature type="region of interest" description="Disordered" evidence="1">
    <location>
        <begin position="84"/>
        <end position="114"/>
    </location>
</feature>
<sequence>MPNEELVQSSDGEEVEALAAQYPEYWKSASFEITTRRRSLRDEVSSRAVDLVASSSSQADASTGASNQNLWAYAEGRPFKRVKLSPSPVDEPVLSISDPMPMPPSAPRSSPMRSLSPQLGELLHTPEVPRYETHAEGGVGGARHGPLVGSADERNDIEGSLFIPNSPLNPPDKTLPSEARSLFSVRLEGRLVYRCHVYFATIQALNYPKLSPI</sequence>
<dbReference type="EMBL" id="LUGG01000019">
    <property type="protein sequence ID" value="OBZ69026.1"/>
    <property type="molecule type" value="Genomic_DNA"/>
</dbReference>
<evidence type="ECO:0000313" key="3">
    <source>
        <dbReference type="Proteomes" id="UP000092993"/>
    </source>
</evidence>
<accession>A0A1C7LXQ5</accession>
<keyword evidence="3" id="KW-1185">Reference proteome</keyword>
<organism evidence="2 3">
    <name type="scientific">Grifola frondosa</name>
    <name type="common">Maitake</name>
    <name type="synonym">Polyporus frondosus</name>
    <dbReference type="NCBI Taxonomy" id="5627"/>
    <lineage>
        <taxon>Eukaryota</taxon>
        <taxon>Fungi</taxon>
        <taxon>Dikarya</taxon>
        <taxon>Basidiomycota</taxon>
        <taxon>Agaricomycotina</taxon>
        <taxon>Agaricomycetes</taxon>
        <taxon>Polyporales</taxon>
        <taxon>Grifolaceae</taxon>
        <taxon>Grifola</taxon>
    </lineage>
</organism>
<protein>
    <submittedName>
        <fullName evidence="2">Uncharacterized protein</fullName>
    </submittedName>
</protein>
<name>A0A1C7LXQ5_GRIFR</name>
<dbReference type="AlphaFoldDB" id="A0A1C7LXQ5"/>
<gene>
    <name evidence="2" type="ORF">A0H81_11231</name>
</gene>
<evidence type="ECO:0000313" key="2">
    <source>
        <dbReference type="EMBL" id="OBZ69026.1"/>
    </source>
</evidence>
<proteinExistence type="predicted"/>
<comment type="caution">
    <text evidence="2">The sequence shown here is derived from an EMBL/GenBank/DDBJ whole genome shotgun (WGS) entry which is preliminary data.</text>
</comment>
<dbReference type="Proteomes" id="UP000092993">
    <property type="component" value="Unassembled WGS sequence"/>
</dbReference>
<reference evidence="2 3" key="1">
    <citation type="submission" date="2016-03" db="EMBL/GenBank/DDBJ databases">
        <title>Whole genome sequencing of Grifola frondosa 9006-11.</title>
        <authorList>
            <person name="Min B."/>
            <person name="Park H."/>
            <person name="Kim J.-G."/>
            <person name="Cho H."/>
            <person name="Oh Y.-L."/>
            <person name="Kong W.-S."/>
            <person name="Choi I.-G."/>
        </authorList>
    </citation>
    <scope>NUCLEOTIDE SEQUENCE [LARGE SCALE GENOMIC DNA]</scope>
    <source>
        <strain evidence="2 3">9006-11</strain>
    </source>
</reference>
<evidence type="ECO:0000256" key="1">
    <source>
        <dbReference type="SAM" id="MobiDB-lite"/>
    </source>
</evidence>